<dbReference type="EMBL" id="JBJUIK010000001">
    <property type="protein sequence ID" value="KAL3537627.1"/>
    <property type="molecule type" value="Genomic_DNA"/>
</dbReference>
<comment type="caution">
    <text evidence="1">The sequence shown here is derived from an EMBL/GenBank/DDBJ whole genome shotgun (WGS) entry which is preliminary data.</text>
</comment>
<keyword evidence="2" id="KW-1185">Reference proteome</keyword>
<gene>
    <name evidence="1" type="ORF">ACH5RR_000993</name>
</gene>
<evidence type="ECO:0000313" key="2">
    <source>
        <dbReference type="Proteomes" id="UP001630127"/>
    </source>
</evidence>
<protein>
    <recommendedName>
        <fullName evidence="3">BRCT domain-containing protein</fullName>
    </recommendedName>
</protein>
<reference evidence="1 2" key="1">
    <citation type="submission" date="2024-11" db="EMBL/GenBank/DDBJ databases">
        <title>A near-complete genome assembly of Cinchona calisaya.</title>
        <authorList>
            <person name="Lian D.C."/>
            <person name="Zhao X.W."/>
            <person name="Wei L."/>
        </authorList>
    </citation>
    <scope>NUCLEOTIDE SEQUENCE [LARGE SCALE GENOMIC DNA]</scope>
    <source>
        <tissue evidence="1">Nenye</tissue>
    </source>
</reference>
<name>A0ABD3B3B5_9GENT</name>
<dbReference type="Proteomes" id="UP001630127">
    <property type="component" value="Unassembled WGS sequence"/>
</dbReference>
<organism evidence="1 2">
    <name type="scientific">Cinchona calisaya</name>
    <dbReference type="NCBI Taxonomy" id="153742"/>
    <lineage>
        <taxon>Eukaryota</taxon>
        <taxon>Viridiplantae</taxon>
        <taxon>Streptophyta</taxon>
        <taxon>Embryophyta</taxon>
        <taxon>Tracheophyta</taxon>
        <taxon>Spermatophyta</taxon>
        <taxon>Magnoliopsida</taxon>
        <taxon>eudicotyledons</taxon>
        <taxon>Gunneridae</taxon>
        <taxon>Pentapetalae</taxon>
        <taxon>asterids</taxon>
        <taxon>lamiids</taxon>
        <taxon>Gentianales</taxon>
        <taxon>Rubiaceae</taxon>
        <taxon>Cinchonoideae</taxon>
        <taxon>Cinchoneae</taxon>
        <taxon>Cinchona</taxon>
    </lineage>
</organism>
<accession>A0ABD3B3B5</accession>
<sequence length="169" mass="18910">MENKKSSSVFAGKQFCFSCSFPADHVDFHGPPNLLMSEYYYYSISPIALKEYVNQVGGEVVDNQVEANVHFIVECHGVLPSETVKPYLLLNVHHHLKESHRTLAEICLADFSFWLINADLALRADLVPQVQSDLLWTIGAAPQAVDLRMANSKGRCSLDKEQSEVQATE</sequence>
<proteinExistence type="predicted"/>
<dbReference type="AlphaFoldDB" id="A0ABD3B3B5"/>
<evidence type="ECO:0000313" key="1">
    <source>
        <dbReference type="EMBL" id="KAL3537627.1"/>
    </source>
</evidence>
<evidence type="ECO:0008006" key="3">
    <source>
        <dbReference type="Google" id="ProtNLM"/>
    </source>
</evidence>